<keyword evidence="7" id="KW-0963">Cytoplasm</keyword>
<evidence type="ECO:0000259" key="9">
    <source>
        <dbReference type="PROSITE" id="PS50862"/>
    </source>
</evidence>
<evidence type="ECO:0000256" key="5">
    <source>
        <dbReference type="ARBA" id="ARBA00023146"/>
    </source>
</evidence>
<evidence type="ECO:0000256" key="2">
    <source>
        <dbReference type="ARBA" id="ARBA00022723"/>
    </source>
</evidence>
<protein>
    <recommendedName>
        <fullName evidence="7">Lysine--tRNA ligase</fullName>
        <ecNumber evidence="7">6.1.1.6</ecNumber>
    </recommendedName>
    <alternativeName>
        <fullName evidence="7">Lysyl-tRNA synthetase</fullName>
        <shortName evidence="7">LysRS</shortName>
    </alternativeName>
</protein>
<gene>
    <name evidence="7 10" type="primary">lysS</name>
    <name evidence="10" type="ORF">COV31_00990</name>
</gene>
<dbReference type="InterPro" id="IPR044136">
    <property type="entry name" value="Lys-tRNA-ligase_II_N"/>
</dbReference>
<evidence type="ECO:0000256" key="8">
    <source>
        <dbReference type="RuleBase" id="RU000336"/>
    </source>
</evidence>
<comment type="similarity">
    <text evidence="7">Belongs to the class-II aminoacyl-tRNA synthetase family.</text>
</comment>
<keyword evidence="7" id="KW-0648">Protein biosynthesis</keyword>
<evidence type="ECO:0000313" key="10">
    <source>
        <dbReference type="EMBL" id="PIR41433.1"/>
    </source>
</evidence>
<sequence>MALEEIRKIKINKVERLRKNGAEPYPALVERTHTIAEAKDDFENLQNSGETITIVGRVVSRREHGGSIFINLIDGGGEFQTYLKKDIVGEAVFQSFIDFADVGDFLEVSGKPFTTKKGEPTLEINSLRIISKAILPMPEKWHGLKDVEERFRKRYLDLIFNKDVRTSFELRTKIIVAVRNYFIDHGFMEVETPILQPLAGGALARPFKTHMNDLDLDLYLRVAPELYLKRLLVGGFERVFEIGKDFRNEGMDREHNPEFTMLEAYAAYRDYNWMMDFIESLFRKVVKEVFDTEKIETEKGEINFGQPFPRRTFNDLLKEHAGVDYDEISEADLKIKAADLGIKVEDKMSKGLVADEIYKKVARPGIIQPTFIINHPLDISPLAKKMPTNPSHVERFQLLLGAMEVANAFSELNDPIDQRERFATQEKNRDRGDEEAHRMDNDFIEALEYGMPPAAGVGIGIDRLVTLLTGAHTLREIILFPTMKPVKIEE</sequence>
<dbReference type="NCBIfam" id="TIGR00499">
    <property type="entry name" value="lysS_bact"/>
    <property type="match status" value="1"/>
</dbReference>
<dbReference type="PANTHER" id="PTHR42918:SF15">
    <property type="entry name" value="LYSINE--TRNA LIGASE, CHLOROPLASTIC_MITOCHONDRIAL"/>
    <property type="match status" value="1"/>
</dbReference>
<keyword evidence="3 7" id="KW-0547">Nucleotide-binding</keyword>
<evidence type="ECO:0000256" key="7">
    <source>
        <dbReference type="HAMAP-Rule" id="MF_00252"/>
    </source>
</evidence>
<dbReference type="AlphaFoldDB" id="A0A2H0R4J1"/>
<comment type="catalytic activity">
    <reaction evidence="6 7 8">
        <text>tRNA(Lys) + L-lysine + ATP = L-lysyl-tRNA(Lys) + AMP + diphosphate</text>
        <dbReference type="Rhea" id="RHEA:20792"/>
        <dbReference type="Rhea" id="RHEA-COMP:9696"/>
        <dbReference type="Rhea" id="RHEA-COMP:9697"/>
        <dbReference type="ChEBI" id="CHEBI:30616"/>
        <dbReference type="ChEBI" id="CHEBI:32551"/>
        <dbReference type="ChEBI" id="CHEBI:33019"/>
        <dbReference type="ChEBI" id="CHEBI:78442"/>
        <dbReference type="ChEBI" id="CHEBI:78529"/>
        <dbReference type="ChEBI" id="CHEBI:456215"/>
        <dbReference type="EC" id="6.1.1.6"/>
    </reaction>
</comment>
<dbReference type="PRINTS" id="PR00982">
    <property type="entry name" value="TRNASYNTHLYS"/>
</dbReference>
<dbReference type="InterPro" id="IPR018149">
    <property type="entry name" value="Lys-tRNA-synth_II_C"/>
</dbReference>
<proteinExistence type="inferred from homology"/>
<dbReference type="SUPFAM" id="SSF50249">
    <property type="entry name" value="Nucleic acid-binding proteins"/>
    <property type="match status" value="1"/>
</dbReference>
<dbReference type="GO" id="GO:0005829">
    <property type="term" value="C:cytosol"/>
    <property type="evidence" value="ECO:0007669"/>
    <property type="project" value="TreeGrafter"/>
</dbReference>
<evidence type="ECO:0000313" key="11">
    <source>
        <dbReference type="Proteomes" id="UP000230232"/>
    </source>
</evidence>
<dbReference type="PROSITE" id="PS50862">
    <property type="entry name" value="AA_TRNA_LIGASE_II"/>
    <property type="match status" value="1"/>
</dbReference>
<dbReference type="Gene3D" id="2.40.50.140">
    <property type="entry name" value="Nucleic acid-binding proteins"/>
    <property type="match status" value="1"/>
</dbReference>
<dbReference type="InterPro" id="IPR002313">
    <property type="entry name" value="Lys-tRNA-ligase_II"/>
</dbReference>
<dbReference type="Pfam" id="PF01336">
    <property type="entry name" value="tRNA_anti-codon"/>
    <property type="match status" value="1"/>
</dbReference>
<comment type="caution">
    <text evidence="7">Lacks conserved residue(s) required for the propagation of feature annotation.</text>
</comment>
<comment type="cofactor">
    <cofactor evidence="7 8">
        <name>Mg(2+)</name>
        <dbReference type="ChEBI" id="CHEBI:18420"/>
    </cofactor>
    <text evidence="7 8">Binds 3 Mg(2+) ions per subunit.</text>
</comment>
<evidence type="ECO:0000256" key="6">
    <source>
        <dbReference type="ARBA" id="ARBA00048573"/>
    </source>
</evidence>
<dbReference type="InterPro" id="IPR004364">
    <property type="entry name" value="Aa-tRNA-synt_II"/>
</dbReference>
<evidence type="ECO:0000256" key="1">
    <source>
        <dbReference type="ARBA" id="ARBA00022598"/>
    </source>
</evidence>
<accession>A0A2H0R4J1</accession>
<dbReference type="EMBL" id="PCXO01000005">
    <property type="protein sequence ID" value="PIR41433.1"/>
    <property type="molecule type" value="Genomic_DNA"/>
</dbReference>
<dbReference type="CDD" id="cd00775">
    <property type="entry name" value="LysRS_core"/>
    <property type="match status" value="1"/>
</dbReference>
<dbReference type="Pfam" id="PF00152">
    <property type="entry name" value="tRNA-synt_2"/>
    <property type="match status" value="1"/>
</dbReference>
<keyword evidence="4 7" id="KW-0067">ATP-binding</keyword>
<reference evidence="10 11" key="1">
    <citation type="submission" date="2017-09" db="EMBL/GenBank/DDBJ databases">
        <title>Depth-based differentiation of microbial function through sediment-hosted aquifers and enrichment of novel symbionts in the deep terrestrial subsurface.</title>
        <authorList>
            <person name="Probst A.J."/>
            <person name="Ladd B."/>
            <person name="Jarett J.K."/>
            <person name="Geller-Mcgrath D.E."/>
            <person name="Sieber C.M."/>
            <person name="Emerson J.B."/>
            <person name="Anantharaman K."/>
            <person name="Thomas B.C."/>
            <person name="Malmstrom R."/>
            <person name="Stieglmeier M."/>
            <person name="Klingl A."/>
            <person name="Woyke T."/>
            <person name="Ryan C.M."/>
            <person name="Banfield J.F."/>
        </authorList>
    </citation>
    <scope>NUCLEOTIDE SEQUENCE [LARGE SCALE GENOMIC DNA]</scope>
    <source>
        <strain evidence="10">CG10_big_fil_rev_8_21_14_0_10_46_23</strain>
    </source>
</reference>
<dbReference type="GO" id="GO:0000049">
    <property type="term" value="F:tRNA binding"/>
    <property type="evidence" value="ECO:0007669"/>
    <property type="project" value="TreeGrafter"/>
</dbReference>
<dbReference type="EC" id="6.1.1.6" evidence="7"/>
<dbReference type="CDD" id="cd04322">
    <property type="entry name" value="LysRS_N"/>
    <property type="match status" value="1"/>
</dbReference>
<evidence type="ECO:0000256" key="3">
    <source>
        <dbReference type="ARBA" id="ARBA00022741"/>
    </source>
</evidence>
<dbReference type="HAMAP" id="MF_00252">
    <property type="entry name" value="Lys_tRNA_synth_class2"/>
    <property type="match status" value="1"/>
</dbReference>
<name>A0A2H0R4J1_9BACT</name>
<feature type="domain" description="Aminoacyl-transfer RNA synthetases class-II family profile" evidence="9">
    <location>
        <begin position="168"/>
        <end position="485"/>
    </location>
</feature>
<dbReference type="GO" id="GO:0005524">
    <property type="term" value="F:ATP binding"/>
    <property type="evidence" value="ECO:0007669"/>
    <property type="project" value="UniProtKB-UniRule"/>
</dbReference>
<comment type="subcellular location">
    <subcellularLocation>
        <location evidence="7">Cytoplasm</location>
    </subcellularLocation>
</comment>
<dbReference type="GO" id="GO:0006430">
    <property type="term" value="P:lysyl-tRNA aminoacylation"/>
    <property type="evidence" value="ECO:0007669"/>
    <property type="project" value="UniProtKB-UniRule"/>
</dbReference>
<dbReference type="InterPro" id="IPR012340">
    <property type="entry name" value="NA-bd_OB-fold"/>
</dbReference>
<comment type="caution">
    <text evidence="10">The sequence shown here is derived from an EMBL/GenBank/DDBJ whole genome shotgun (WGS) entry which is preliminary data.</text>
</comment>
<feature type="binding site" evidence="7">
    <location>
        <position position="404"/>
    </location>
    <ligand>
        <name>Mg(2+)</name>
        <dbReference type="ChEBI" id="CHEBI:18420"/>
        <label>1</label>
    </ligand>
</feature>
<keyword evidence="5 7" id="KW-0030">Aminoacyl-tRNA synthetase</keyword>
<dbReference type="Gene3D" id="3.30.930.10">
    <property type="entry name" value="Bira Bifunctional Protein, Domain 2"/>
    <property type="match status" value="1"/>
</dbReference>
<dbReference type="GO" id="GO:0000287">
    <property type="term" value="F:magnesium ion binding"/>
    <property type="evidence" value="ECO:0007669"/>
    <property type="project" value="UniProtKB-UniRule"/>
</dbReference>
<keyword evidence="1 7" id="KW-0436">Ligase</keyword>
<dbReference type="SUPFAM" id="SSF55681">
    <property type="entry name" value="Class II aaRS and biotin synthetases"/>
    <property type="match status" value="1"/>
</dbReference>
<dbReference type="PANTHER" id="PTHR42918">
    <property type="entry name" value="LYSYL-TRNA SYNTHETASE"/>
    <property type="match status" value="1"/>
</dbReference>
<dbReference type="InterPro" id="IPR004365">
    <property type="entry name" value="NA-bd_OB_tRNA"/>
</dbReference>
<dbReference type="InterPro" id="IPR006195">
    <property type="entry name" value="aa-tRNA-synth_II"/>
</dbReference>
<evidence type="ECO:0000256" key="4">
    <source>
        <dbReference type="ARBA" id="ARBA00022840"/>
    </source>
</evidence>
<dbReference type="InterPro" id="IPR045864">
    <property type="entry name" value="aa-tRNA-synth_II/BPL/LPL"/>
</dbReference>
<keyword evidence="7 8" id="KW-0460">Magnesium</keyword>
<organism evidence="10 11">
    <name type="scientific">Candidatus Yanofskybacteria bacterium CG10_big_fil_rev_8_21_14_0_10_46_23</name>
    <dbReference type="NCBI Taxonomy" id="1975098"/>
    <lineage>
        <taxon>Bacteria</taxon>
        <taxon>Candidatus Yanofskyibacteriota</taxon>
    </lineage>
</organism>
<dbReference type="GO" id="GO:0004824">
    <property type="term" value="F:lysine-tRNA ligase activity"/>
    <property type="evidence" value="ECO:0007669"/>
    <property type="project" value="UniProtKB-UniRule"/>
</dbReference>
<feature type="binding site" evidence="7">
    <location>
        <position position="404"/>
    </location>
    <ligand>
        <name>Mg(2+)</name>
        <dbReference type="ChEBI" id="CHEBI:18420"/>
        <label>2</label>
    </ligand>
</feature>
<keyword evidence="2 7" id="KW-0479">Metal-binding</keyword>
<dbReference type="NCBIfam" id="NF001756">
    <property type="entry name" value="PRK00484.1"/>
    <property type="match status" value="1"/>
</dbReference>
<comment type="subunit">
    <text evidence="7">Homodimer.</text>
</comment>
<dbReference type="Proteomes" id="UP000230232">
    <property type="component" value="Unassembled WGS sequence"/>
</dbReference>